<evidence type="ECO:0000256" key="1">
    <source>
        <dbReference type="ARBA" id="ARBA00004146"/>
    </source>
</evidence>
<dbReference type="GO" id="GO:0046856">
    <property type="term" value="P:phosphatidylinositol dephosphorylation"/>
    <property type="evidence" value="ECO:0007669"/>
    <property type="project" value="InterPro"/>
</dbReference>
<reference evidence="13" key="1">
    <citation type="submission" date="2018-06" db="EMBL/GenBank/DDBJ databases">
        <title>Genome assembly of Danube salmon.</title>
        <authorList>
            <person name="Macqueen D.J."/>
            <person name="Gundappa M.K."/>
        </authorList>
    </citation>
    <scope>NUCLEOTIDE SEQUENCE [LARGE SCALE GENOMIC DNA]</scope>
</reference>
<evidence type="ECO:0000256" key="7">
    <source>
        <dbReference type="ARBA" id="ARBA00023098"/>
    </source>
</evidence>
<dbReference type="Pfam" id="PF21310">
    <property type="entry name" value="OCRL-like_ASH"/>
    <property type="match status" value="1"/>
</dbReference>
<dbReference type="InterPro" id="IPR048869">
    <property type="entry name" value="OCRL-1_2_ASH"/>
</dbReference>
<evidence type="ECO:0000259" key="11">
    <source>
        <dbReference type="PROSITE" id="PS50238"/>
    </source>
</evidence>
<evidence type="ECO:0000256" key="4">
    <source>
        <dbReference type="ARBA" id="ARBA00013044"/>
    </source>
</evidence>
<dbReference type="InterPro" id="IPR046985">
    <property type="entry name" value="IP5"/>
</dbReference>
<evidence type="ECO:0000256" key="10">
    <source>
        <dbReference type="SAM" id="MobiDB-lite"/>
    </source>
</evidence>
<dbReference type="InterPro" id="IPR008936">
    <property type="entry name" value="Rho_GTPase_activation_prot"/>
</dbReference>
<dbReference type="GO" id="GO:0030670">
    <property type="term" value="C:phagocytic vesicle membrane"/>
    <property type="evidence" value="ECO:0007669"/>
    <property type="project" value="UniProtKB-SubCell"/>
</dbReference>
<dbReference type="InterPro" id="IPR000198">
    <property type="entry name" value="RhoGAP_dom"/>
</dbReference>
<sequence length="942" mass="107350">SLGLFAVSSSSSSLDVQTVRGQEVRLSGQKEPRLLSLIEFSGEFMLGVLANPDTVVSCPVHQLSIPINSNFQIVREAEEALLIDLPLKTCIRIRVRGENALELVLELQDDERSQSFFSQLKRAKQQGEPVALSPSLFLSVSLSLFTFAVSRALSLAVSQDPALSLAIDFGFEDNFNHSLKVEEKKNQQNGIGPPREAPPVPPLPPRKGSYTPSNPLPPTPIPTSKDRRDLHGYQNVTPGLSVDRPTSWSDSPTTNSMRNAMFSTQASQREYLIKHRLAKKEEEYVDIKDFRFFSGTWNVNGQSPDSSLEPWLCCELEPPDVYALGFQELDLSTEAFFYLDSSKEQLWVEAVERSLHPKAKYKRVRTIRLVGMMLVVFVNKVHKNHIKEVAAEHVGTGIMGKMGNKGGVAVRFVFHNTSFCFVNSHLAAHVEDFERRNQDYKDICARMSFHMLDHPPLNIVKHDVVIWVGDLNYRLFVYDAAEVKQLISHNQLRKLQEYDQLNIQRQNKRAFTDFMEGEINFMPTYKYDAKTDRWDSSGKCRVPAWCDRILWRGSNVKQLHYRSHMELKTSDHKPVSSLFSVGVKVVNEARHKKVFEEIVRMMDRMENEFLPSLALTHREFTFKDVKFRQLQRESFVISNDGQVACHFAFIPKLNDLQYCKNWLRAEPSEGFLEPNETLEIFLDVYVSKDSVTLLNLGEDAIEDILVLHLDRGKDYFITISGNYLPSCFGTSLETLCHVKKPIREIPITKLIDLEKSRVSFLMVDSAGTEDKPLKIPKEVWLLVNHLFTMSCQQEDLFQTPGLQEELQSVIDCLDTSIPDSIPGCNHSVAEALLIFLEALPEPVVCYELYQRSLDCSHDSRLCKQLISQLPRAHRNVFRYLMAFLKELLKYAHNNNLTASLIATLFASLLIRPPPNMVGRQTAQDRQRAIDFILGFLMGGDEE</sequence>
<keyword evidence="5" id="KW-0967">Endosome</keyword>
<dbReference type="Pfam" id="PF00620">
    <property type="entry name" value="RhoGAP"/>
    <property type="match status" value="1"/>
</dbReference>
<keyword evidence="6" id="KW-0378">Hydrolase</keyword>
<dbReference type="EC" id="3.1.3.36" evidence="4"/>
<evidence type="ECO:0000313" key="13">
    <source>
        <dbReference type="Proteomes" id="UP000314982"/>
    </source>
</evidence>
<dbReference type="FunFam" id="3.60.10.10:FF:000004">
    <property type="entry name" value="Type II inositol 1,4,5-trisphosphate 5-phosphatase"/>
    <property type="match status" value="1"/>
</dbReference>
<dbReference type="PROSITE" id="PS50238">
    <property type="entry name" value="RHOGAP"/>
    <property type="match status" value="1"/>
</dbReference>
<dbReference type="SMART" id="SM00324">
    <property type="entry name" value="RhoGAP"/>
    <property type="match status" value="1"/>
</dbReference>
<dbReference type="InterPro" id="IPR047078">
    <property type="entry name" value="RhoGAP_OCRL1"/>
</dbReference>
<feature type="compositionally biased region" description="Polar residues" evidence="10">
    <location>
        <begin position="234"/>
        <end position="257"/>
    </location>
</feature>
<keyword evidence="9" id="KW-0968">Cytoplasmic vesicle</keyword>
<dbReference type="PANTHER" id="PTHR11200">
    <property type="entry name" value="INOSITOL 5-PHOSPHATASE"/>
    <property type="match status" value="1"/>
</dbReference>
<evidence type="ECO:0000256" key="6">
    <source>
        <dbReference type="ARBA" id="ARBA00022801"/>
    </source>
</evidence>
<dbReference type="Pfam" id="PF22669">
    <property type="entry name" value="Exo_endo_phos2"/>
    <property type="match status" value="1"/>
</dbReference>
<dbReference type="GeneTree" id="ENSGT00940000157996"/>
<evidence type="ECO:0000256" key="2">
    <source>
        <dbReference type="ARBA" id="ARBA00004580"/>
    </source>
</evidence>
<dbReference type="SUPFAM" id="SSF48350">
    <property type="entry name" value="GTPase activation domain, GAP"/>
    <property type="match status" value="1"/>
</dbReference>
<dbReference type="InterPro" id="IPR036691">
    <property type="entry name" value="Endo/exonu/phosph_ase_sf"/>
</dbReference>
<dbReference type="CDD" id="cd09093">
    <property type="entry name" value="INPP5c_INPP5B"/>
    <property type="match status" value="1"/>
</dbReference>
<dbReference type="GO" id="GO:0007165">
    <property type="term" value="P:signal transduction"/>
    <property type="evidence" value="ECO:0007669"/>
    <property type="project" value="InterPro"/>
</dbReference>
<dbReference type="Gene3D" id="2.60.40.10">
    <property type="entry name" value="Immunoglobulins"/>
    <property type="match status" value="1"/>
</dbReference>
<reference evidence="12" key="3">
    <citation type="submission" date="2025-09" db="UniProtKB">
        <authorList>
            <consortium name="Ensembl"/>
        </authorList>
    </citation>
    <scope>IDENTIFICATION</scope>
</reference>
<evidence type="ECO:0000313" key="12">
    <source>
        <dbReference type="Ensembl" id="ENSHHUP00000045921.1"/>
    </source>
</evidence>
<dbReference type="Gene3D" id="1.10.555.10">
    <property type="entry name" value="Rho GTPase activation protein"/>
    <property type="match status" value="1"/>
</dbReference>
<dbReference type="FunFam" id="2.60.40.10:FF:000132">
    <property type="entry name" value="Inositol polyphosphate 5-phosphatase OCRL-1 isoform b"/>
    <property type="match status" value="1"/>
</dbReference>
<evidence type="ECO:0000256" key="5">
    <source>
        <dbReference type="ARBA" id="ARBA00022753"/>
    </source>
</evidence>
<dbReference type="AlphaFoldDB" id="A0A4W5N390"/>
<dbReference type="PANTHER" id="PTHR11200:SF176">
    <property type="entry name" value="INOSITOL POLYPHOSPHATE 5-PHOSPHATASE OCRL"/>
    <property type="match status" value="1"/>
</dbReference>
<dbReference type="FunFam" id="1.10.555.10:FF:000012">
    <property type="entry name" value="Putative inositol polyphosphate 5-phosphatase OCRL-1"/>
    <property type="match status" value="1"/>
</dbReference>
<comment type="similarity">
    <text evidence="3">Belongs to the inositol 1,4,5-trisphosphate 5-phosphatase type II family.</text>
</comment>
<dbReference type="InterPro" id="IPR031995">
    <property type="entry name" value="OCRL_clath-bd"/>
</dbReference>
<dbReference type="InterPro" id="IPR013783">
    <property type="entry name" value="Ig-like_fold"/>
</dbReference>
<dbReference type="Pfam" id="PF16726">
    <property type="entry name" value="OCRL_clath_bd"/>
    <property type="match status" value="1"/>
</dbReference>
<dbReference type="Proteomes" id="UP000314982">
    <property type="component" value="Unassembled WGS sequence"/>
</dbReference>
<dbReference type="SUPFAM" id="SSF56219">
    <property type="entry name" value="DNase I-like"/>
    <property type="match status" value="1"/>
</dbReference>
<dbReference type="Gene3D" id="2.30.29.110">
    <property type="match status" value="1"/>
</dbReference>
<keyword evidence="8" id="KW-0472">Membrane</keyword>
<name>A0A4W5N390_9TELE</name>
<feature type="region of interest" description="Disordered" evidence="10">
    <location>
        <begin position="183"/>
        <end position="257"/>
    </location>
</feature>
<reference evidence="12" key="2">
    <citation type="submission" date="2025-08" db="UniProtKB">
        <authorList>
            <consortium name="Ensembl"/>
        </authorList>
    </citation>
    <scope>IDENTIFICATION</scope>
</reference>
<feature type="compositionally biased region" description="Pro residues" evidence="10">
    <location>
        <begin position="195"/>
        <end position="205"/>
    </location>
</feature>
<comment type="subcellular location">
    <subcellularLocation>
        <location evidence="2">Cytoplasmic vesicle</location>
        <location evidence="2">Phagosome membrane</location>
    </subcellularLocation>
    <subcellularLocation>
        <location evidence="1">Early endosome membrane</location>
    </subcellularLocation>
</comment>
<dbReference type="Ensembl" id="ENSHHUT00000047616.1">
    <property type="protein sequence ID" value="ENSHHUP00000045921.1"/>
    <property type="gene ID" value="ENSHHUG00000027839.1"/>
</dbReference>
<evidence type="ECO:0000256" key="3">
    <source>
        <dbReference type="ARBA" id="ARBA00005910"/>
    </source>
</evidence>
<proteinExistence type="inferred from homology"/>
<dbReference type="Gene3D" id="3.60.10.10">
    <property type="entry name" value="Endonuclease/exonuclease/phosphatase"/>
    <property type="match status" value="1"/>
</dbReference>
<dbReference type="SMART" id="SM00128">
    <property type="entry name" value="IPPc"/>
    <property type="match status" value="1"/>
</dbReference>
<dbReference type="InterPro" id="IPR037793">
    <property type="entry name" value="OCRL1/INPP5B_INPP5c"/>
</dbReference>
<dbReference type="InterPro" id="IPR000300">
    <property type="entry name" value="IPPc"/>
</dbReference>
<evidence type="ECO:0000256" key="9">
    <source>
        <dbReference type="ARBA" id="ARBA00023329"/>
    </source>
</evidence>
<dbReference type="GO" id="GO:0004439">
    <property type="term" value="F:phosphatidylinositol-4,5-bisphosphate 5-phosphatase activity"/>
    <property type="evidence" value="ECO:0007669"/>
    <property type="project" value="UniProtKB-EC"/>
</dbReference>
<dbReference type="CDD" id="cd04380">
    <property type="entry name" value="RhoGAP_OCRL1"/>
    <property type="match status" value="1"/>
</dbReference>
<feature type="domain" description="Rho-GAP" evidence="11">
    <location>
        <begin position="751"/>
        <end position="942"/>
    </location>
</feature>
<organism evidence="12 13">
    <name type="scientific">Hucho hucho</name>
    <name type="common">huchen</name>
    <dbReference type="NCBI Taxonomy" id="62062"/>
    <lineage>
        <taxon>Eukaryota</taxon>
        <taxon>Metazoa</taxon>
        <taxon>Chordata</taxon>
        <taxon>Craniata</taxon>
        <taxon>Vertebrata</taxon>
        <taxon>Euteleostomi</taxon>
        <taxon>Actinopterygii</taxon>
        <taxon>Neopterygii</taxon>
        <taxon>Teleostei</taxon>
        <taxon>Protacanthopterygii</taxon>
        <taxon>Salmoniformes</taxon>
        <taxon>Salmonidae</taxon>
        <taxon>Salmoninae</taxon>
        <taxon>Hucho</taxon>
    </lineage>
</organism>
<keyword evidence="13" id="KW-1185">Reference proteome</keyword>
<dbReference type="GO" id="GO:0031901">
    <property type="term" value="C:early endosome membrane"/>
    <property type="evidence" value="ECO:0007669"/>
    <property type="project" value="UniProtKB-SubCell"/>
</dbReference>
<accession>A0A4W5N390</accession>
<protein>
    <recommendedName>
        <fullName evidence="4">phosphoinositide 5-phosphatase</fullName>
        <ecNumber evidence="4">3.1.3.36</ecNumber>
    </recommendedName>
</protein>
<dbReference type="GO" id="GO:0052745">
    <property type="term" value="F:inositol phosphate phosphatase activity"/>
    <property type="evidence" value="ECO:0007669"/>
    <property type="project" value="InterPro"/>
</dbReference>
<keyword evidence="7" id="KW-0443">Lipid metabolism</keyword>
<evidence type="ECO:0000256" key="8">
    <source>
        <dbReference type="ARBA" id="ARBA00023136"/>
    </source>
</evidence>